<keyword evidence="1" id="KW-0472">Membrane</keyword>
<dbReference type="InterPro" id="IPR013325">
    <property type="entry name" value="RNA_pol_sigma_r2"/>
</dbReference>
<keyword evidence="1" id="KW-1133">Transmembrane helix</keyword>
<keyword evidence="1" id="KW-0812">Transmembrane</keyword>
<name>A0ABW3PWM0_9BACL</name>
<evidence type="ECO:0000313" key="3">
    <source>
        <dbReference type="Proteomes" id="UP001597169"/>
    </source>
</evidence>
<accession>A0ABW3PWM0</accession>
<proteinExistence type="predicted"/>
<dbReference type="RefSeq" id="WP_251583736.1">
    <property type="nucleotide sequence ID" value="NZ_JBHTKX010000003.1"/>
</dbReference>
<sequence length="638" mass="72484">MRTGMDLYVHLDDSELSIAACQGDFEAYEELVRRYGKELYAWSYVYSGGGEGAKRLLAESIAKSWQLRNQLWDQAQLVNYIFKTMYAVAKKRRYGAAAWDATLPPVPAEYETPFQMIRDTDRLLSQKLNSLPFEELAMLLATYILDKTPAEIGEYTGIGERLATASLQQAKQAMDGSRAVLDALFEKDRRTVYSDEYSLEDAVQQGLTDARAGKYAKRLRRRWGIGAAIFSFTMILLVIGLNPWEEKGTHDPLNRAGTRVVPDDSYWLGTISSNRVAERRLQEGNAQYLGYVVEQNGLKLIIDGMMTQGESTMIWYTLSTKNGQVMPDKLSGYMYGYSSPISRDTMRNWSENEILQTEDPSTIQGMMVFDSLHDIVNQRVPEEWIVIFNAAASEQPESVTSLSLTVPSVPAQEPELIAVNQEFELNNRSFVIKEVELAENYTKVRIVPETRHEEDAALLHNLRLRLGSDDQSYLGLNGQSMNYEIDEEGHTTLIYPPVHYLDYSGLSLVKEGGLVTITEEFKVDLDKGRLVGYPDHFNGDFKMERLRDGSEIKLYFKDAGYINEEVLSSLEEVPNGQLSFEFYDAENNVHMSSGTSYEGEWRTYAIPNLDYKQPITIPVSYERVDKETLNIPLLLQNN</sequence>
<reference evidence="3" key="1">
    <citation type="journal article" date="2019" name="Int. J. Syst. Evol. Microbiol.">
        <title>The Global Catalogue of Microorganisms (GCM) 10K type strain sequencing project: providing services to taxonomists for standard genome sequencing and annotation.</title>
        <authorList>
            <consortium name="The Broad Institute Genomics Platform"/>
            <consortium name="The Broad Institute Genome Sequencing Center for Infectious Disease"/>
            <person name="Wu L."/>
            <person name="Ma J."/>
        </authorList>
    </citation>
    <scope>NUCLEOTIDE SEQUENCE [LARGE SCALE GENOMIC DNA]</scope>
    <source>
        <strain evidence="3">CCUG 53519</strain>
    </source>
</reference>
<feature type="transmembrane region" description="Helical" evidence="1">
    <location>
        <begin position="223"/>
        <end position="244"/>
    </location>
</feature>
<comment type="caution">
    <text evidence="2">The sequence shown here is derived from an EMBL/GenBank/DDBJ whole genome shotgun (WGS) entry which is preliminary data.</text>
</comment>
<gene>
    <name evidence="2" type="ORF">ACFQ3J_19380</name>
</gene>
<dbReference type="SUPFAM" id="SSF88946">
    <property type="entry name" value="Sigma2 domain of RNA polymerase sigma factors"/>
    <property type="match status" value="1"/>
</dbReference>
<keyword evidence="3" id="KW-1185">Reference proteome</keyword>
<protein>
    <submittedName>
        <fullName evidence="2">RNA polymerase sigma factor</fullName>
    </submittedName>
</protein>
<dbReference type="Proteomes" id="UP001597169">
    <property type="component" value="Unassembled WGS sequence"/>
</dbReference>
<dbReference type="Gene3D" id="1.10.1740.10">
    <property type="match status" value="1"/>
</dbReference>
<evidence type="ECO:0000256" key="1">
    <source>
        <dbReference type="SAM" id="Phobius"/>
    </source>
</evidence>
<organism evidence="2 3">
    <name type="scientific">Paenibacillus provencensis</name>
    <dbReference type="NCBI Taxonomy" id="441151"/>
    <lineage>
        <taxon>Bacteria</taxon>
        <taxon>Bacillati</taxon>
        <taxon>Bacillota</taxon>
        <taxon>Bacilli</taxon>
        <taxon>Bacillales</taxon>
        <taxon>Paenibacillaceae</taxon>
        <taxon>Paenibacillus</taxon>
    </lineage>
</organism>
<evidence type="ECO:0000313" key="2">
    <source>
        <dbReference type="EMBL" id="MFD1130312.1"/>
    </source>
</evidence>
<dbReference type="EMBL" id="JBHTKX010000003">
    <property type="protein sequence ID" value="MFD1130312.1"/>
    <property type="molecule type" value="Genomic_DNA"/>
</dbReference>